<comment type="caution">
    <text evidence="1">The sequence shown here is derived from an EMBL/GenBank/DDBJ whole genome shotgun (WGS) entry which is preliminary data.</text>
</comment>
<dbReference type="AlphaFoldDB" id="A0A415TX26"/>
<organism evidence="1 2">
    <name type="scientific">Roseburia intestinalis</name>
    <dbReference type="NCBI Taxonomy" id="166486"/>
    <lineage>
        <taxon>Bacteria</taxon>
        <taxon>Bacillati</taxon>
        <taxon>Bacillota</taxon>
        <taxon>Clostridia</taxon>
        <taxon>Lachnospirales</taxon>
        <taxon>Lachnospiraceae</taxon>
        <taxon>Roseburia</taxon>
    </lineage>
</organism>
<dbReference type="Proteomes" id="UP000283586">
    <property type="component" value="Unassembled WGS sequence"/>
</dbReference>
<name>A0A415TX26_9FIRM</name>
<accession>A0A415TX26</accession>
<protein>
    <recommendedName>
        <fullName evidence="3">YopX protein domain-containing protein</fullName>
    </recommendedName>
</protein>
<dbReference type="EMBL" id="QRQN01000006">
    <property type="protein sequence ID" value="RHN09793.1"/>
    <property type="molecule type" value="Genomic_DNA"/>
</dbReference>
<sequence length="135" mass="15477">MKLFDKVKCKGFYKPFKDGRWLYLDRETLTADAMDNNLADGNNDGTVEKNVEYIEKTYFKHVDKNFIGVIVGYKNIVIKGYLDAVYQDECDVGVGVIPEAFYVSKRAKETVKCAVVYYANNLKHYVPLEDLEALP</sequence>
<proteinExistence type="predicted"/>
<evidence type="ECO:0000313" key="1">
    <source>
        <dbReference type="EMBL" id="RHN09793.1"/>
    </source>
</evidence>
<reference evidence="1 2" key="1">
    <citation type="submission" date="2018-08" db="EMBL/GenBank/DDBJ databases">
        <title>A genome reference for cultivated species of the human gut microbiota.</title>
        <authorList>
            <person name="Zou Y."/>
            <person name="Xue W."/>
            <person name="Luo G."/>
        </authorList>
    </citation>
    <scope>NUCLEOTIDE SEQUENCE [LARGE SCALE GENOMIC DNA]</scope>
    <source>
        <strain evidence="1 2">AF31-21AC</strain>
    </source>
</reference>
<evidence type="ECO:0000313" key="2">
    <source>
        <dbReference type="Proteomes" id="UP000283586"/>
    </source>
</evidence>
<dbReference type="RefSeq" id="WP_118488503.1">
    <property type="nucleotide sequence ID" value="NZ_QRQN01000006.1"/>
</dbReference>
<evidence type="ECO:0008006" key="3">
    <source>
        <dbReference type="Google" id="ProtNLM"/>
    </source>
</evidence>
<gene>
    <name evidence="1" type="ORF">DWZ31_06960</name>
</gene>